<keyword evidence="3" id="KW-1185">Reference proteome</keyword>
<evidence type="ECO:0000313" key="2">
    <source>
        <dbReference type="EMBL" id="KAK1429398.1"/>
    </source>
</evidence>
<keyword evidence="1" id="KW-0812">Transmembrane</keyword>
<dbReference type="Pfam" id="PF25105">
    <property type="entry name" value="DUF7813"/>
    <property type="match status" value="1"/>
</dbReference>
<accession>A0AAD8KXL7</accession>
<proteinExistence type="predicted"/>
<keyword evidence="1" id="KW-1133">Transmembrane helix</keyword>
<reference evidence="2" key="1">
    <citation type="journal article" date="2023" name="bioRxiv">
        <title>Improved chromosome-level genome assembly for marigold (Tagetes erecta).</title>
        <authorList>
            <person name="Jiang F."/>
            <person name="Yuan L."/>
            <person name="Wang S."/>
            <person name="Wang H."/>
            <person name="Xu D."/>
            <person name="Wang A."/>
            <person name="Fan W."/>
        </authorList>
    </citation>
    <scope>NUCLEOTIDE SEQUENCE</scope>
    <source>
        <strain evidence="2">WSJ</strain>
        <tissue evidence="2">Leaf</tissue>
    </source>
</reference>
<sequence>MTDHHPPPPLRLLNLRTATEILNRTTTIFSTRHHLCIFLILSFLLFSLRTNVENLTHFITTYIDNNPNPTTVTTTHHRHHHRPFFQLTRIGILDDDSLSGDNELNPQFFGNIPNPKLNHTSFILDSFDPQLGFSNFISDNGIRVSEIVRSFGTTSFRAIEIKKQENRVINNGRVEFQRRELNTMLTFVGVLSGSYGLMIIAFVVTNIWVHGVVFVLVVNVFLNKHMPFSQIFEKGAILGSRRLYGFVIMRWAVRDVFTQVLGLFFFGEIEDQDSLFKIFIRMKFMPFSTAFPWIKGFEQEIYGFMLTWFLLDLVISFVFALDAWVAMADPRKSGKEVMEDGCHLLSIMINPAINLKSLEGIACGSFARHILTHIFGKVFASMIQCFMEVYFMVAWMMHYLSVKSKDAECNGVTFGNSELEAMLEDDR</sequence>
<dbReference type="EMBL" id="JAUHHV010000003">
    <property type="protein sequence ID" value="KAK1429398.1"/>
    <property type="molecule type" value="Genomic_DNA"/>
</dbReference>
<feature type="transmembrane region" description="Helical" evidence="1">
    <location>
        <begin position="378"/>
        <end position="397"/>
    </location>
</feature>
<comment type="caution">
    <text evidence="2">The sequence shown here is derived from an EMBL/GenBank/DDBJ whole genome shotgun (WGS) entry which is preliminary data.</text>
</comment>
<keyword evidence="1" id="KW-0472">Membrane</keyword>
<dbReference type="PANTHER" id="PTHR36353:SF1">
    <property type="entry name" value="TRANSMEMBRANE PROTEIN"/>
    <property type="match status" value="1"/>
</dbReference>
<dbReference type="Proteomes" id="UP001229421">
    <property type="component" value="Unassembled WGS sequence"/>
</dbReference>
<evidence type="ECO:0000256" key="1">
    <source>
        <dbReference type="SAM" id="Phobius"/>
    </source>
</evidence>
<evidence type="ECO:0000313" key="3">
    <source>
        <dbReference type="Proteomes" id="UP001229421"/>
    </source>
</evidence>
<dbReference type="PANTHER" id="PTHR36353">
    <property type="entry name" value="TRANSMEMBRANE PROTEIN"/>
    <property type="match status" value="1"/>
</dbReference>
<dbReference type="InterPro" id="IPR056715">
    <property type="entry name" value="DUF7813"/>
</dbReference>
<feature type="transmembrane region" description="Helical" evidence="1">
    <location>
        <begin position="181"/>
        <end position="201"/>
    </location>
</feature>
<dbReference type="AlphaFoldDB" id="A0AAD8KXL7"/>
<feature type="transmembrane region" description="Helical" evidence="1">
    <location>
        <begin position="301"/>
        <end position="325"/>
    </location>
</feature>
<name>A0AAD8KXL7_TARER</name>
<gene>
    <name evidence="2" type="ORF">QVD17_11607</name>
</gene>
<feature type="transmembrane region" description="Helical" evidence="1">
    <location>
        <begin position="31"/>
        <end position="48"/>
    </location>
</feature>
<protein>
    <submittedName>
        <fullName evidence="2">Uncharacterized protein</fullName>
    </submittedName>
</protein>
<organism evidence="2 3">
    <name type="scientific">Tagetes erecta</name>
    <name type="common">African marigold</name>
    <dbReference type="NCBI Taxonomy" id="13708"/>
    <lineage>
        <taxon>Eukaryota</taxon>
        <taxon>Viridiplantae</taxon>
        <taxon>Streptophyta</taxon>
        <taxon>Embryophyta</taxon>
        <taxon>Tracheophyta</taxon>
        <taxon>Spermatophyta</taxon>
        <taxon>Magnoliopsida</taxon>
        <taxon>eudicotyledons</taxon>
        <taxon>Gunneridae</taxon>
        <taxon>Pentapetalae</taxon>
        <taxon>asterids</taxon>
        <taxon>campanulids</taxon>
        <taxon>Asterales</taxon>
        <taxon>Asteraceae</taxon>
        <taxon>Asteroideae</taxon>
        <taxon>Heliantheae alliance</taxon>
        <taxon>Tageteae</taxon>
        <taxon>Tagetes</taxon>
    </lineage>
</organism>